<dbReference type="AlphaFoldDB" id="A0AAW3NFS2"/>
<dbReference type="EMBL" id="LPDO01000055">
    <property type="protein sequence ID" value="KVT56170.1"/>
    <property type="molecule type" value="Genomic_DNA"/>
</dbReference>
<dbReference type="Proteomes" id="UP000056732">
    <property type="component" value="Unassembled WGS sequence"/>
</dbReference>
<reference evidence="1 2" key="1">
    <citation type="submission" date="2015-11" db="EMBL/GenBank/DDBJ databases">
        <title>Expanding the genomic diversity of Burkholderia species for the development of highly accurate diagnostics.</title>
        <authorList>
            <person name="Sahl J."/>
            <person name="Keim P."/>
            <person name="Wagner D."/>
        </authorList>
    </citation>
    <scope>NUCLEOTIDE SEQUENCE [LARGE SCALE GENOMIC DNA]</scope>
    <source>
        <strain evidence="1 2">MSMB1137WGS</strain>
    </source>
</reference>
<evidence type="ECO:0000313" key="2">
    <source>
        <dbReference type="Proteomes" id="UP000056732"/>
    </source>
</evidence>
<comment type="caution">
    <text evidence="1">The sequence shown here is derived from an EMBL/GenBank/DDBJ whole genome shotgun (WGS) entry which is preliminary data.</text>
</comment>
<proteinExistence type="predicted"/>
<name>A0AAW3NFS2_9BURK</name>
<sequence length="84" mass="9697">MRDQHLSVLALTFAREVTLGRINRSSSIREHKSDFMLENFAKKGHVNQQWRARLVRESLGCFSCKILRAFHRKPVGIDIAFIAS</sequence>
<organism evidence="1 2">
    <name type="scientific">Burkholderia ubonensis</name>
    <dbReference type="NCBI Taxonomy" id="101571"/>
    <lineage>
        <taxon>Bacteria</taxon>
        <taxon>Pseudomonadati</taxon>
        <taxon>Pseudomonadota</taxon>
        <taxon>Betaproteobacteria</taxon>
        <taxon>Burkholderiales</taxon>
        <taxon>Burkholderiaceae</taxon>
        <taxon>Burkholderia</taxon>
        <taxon>Burkholderia cepacia complex</taxon>
    </lineage>
</organism>
<accession>A0AAW3NFS2</accession>
<gene>
    <name evidence="1" type="ORF">WK53_32195</name>
</gene>
<protein>
    <submittedName>
        <fullName evidence="1">Uncharacterized protein</fullName>
    </submittedName>
</protein>
<evidence type="ECO:0000313" key="1">
    <source>
        <dbReference type="EMBL" id="KVT56170.1"/>
    </source>
</evidence>